<proteinExistence type="predicted"/>
<evidence type="ECO:0000256" key="1">
    <source>
        <dbReference type="SAM" id="MobiDB-lite"/>
    </source>
</evidence>
<evidence type="ECO:0000313" key="4">
    <source>
        <dbReference type="Proteomes" id="UP000467105"/>
    </source>
</evidence>
<reference evidence="3 4" key="1">
    <citation type="journal article" date="2019" name="Emerg. Microbes Infect.">
        <title>Comprehensive subspecies identification of 175 nontuberculous mycobacteria species based on 7547 genomic profiles.</title>
        <authorList>
            <person name="Matsumoto Y."/>
            <person name="Kinjo T."/>
            <person name="Motooka D."/>
            <person name="Nabeya D."/>
            <person name="Jung N."/>
            <person name="Uechi K."/>
            <person name="Horii T."/>
            <person name="Iida T."/>
            <person name="Fujita J."/>
            <person name="Nakamura S."/>
        </authorList>
    </citation>
    <scope>NUCLEOTIDE SEQUENCE [LARGE SCALE GENOMIC DNA]</scope>
    <source>
        <strain evidence="3 4">JCM 14742</strain>
    </source>
</reference>
<sequence>MHDTVTANPASGTAATPPDQLAPDARAAWRFFQQMLSDVTNVVSEDAETERELLEGLRLIARVSSLCAQMSVEADPNRPSIFDMCSQHRMVGGPNPDGNYYLAMIRGDRRYRISGSRGTSAYLGLQVLAGTGLTPRRMSNYVSDVDLELRSGEFALVLSPDEPPELAGAQWVQVPADASAVVIREYVGDRAAEELAALRIEALDPDPLTPPTDAGLADQFTAMAWSLMKLATLHRTIKPELLDSPNTLVTAQAADLGAADTTPDNLYMMGTFRLDPDQALILEITPPDTRYWNVTLESIWHECLEPRHRHSSVTNRGIQPDADGRVRIAISASDFGVGHWLDTGGRHRGFVVLRWLDNPAPPDVTVSVCRREEPT</sequence>
<feature type="region of interest" description="Disordered" evidence="1">
    <location>
        <begin position="1"/>
        <end position="20"/>
    </location>
</feature>
<dbReference type="EMBL" id="AP022614">
    <property type="protein sequence ID" value="BBZ46533.1"/>
    <property type="molecule type" value="Genomic_DNA"/>
</dbReference>
<feature type="compositionally biased region" description="Polar residues" evidence="1">
    <location>
        <begin position="1"/>
        <end position="14"/>
    </location>
</feature>
<evidence type="ECO:0000313" key="3">
    <source>
        <dbReference type="EMBL" id="BBZ46533.1"/>
    </source>
</evidence>
<dbReference type="Proteomes" id="UP000467105">
    <property type="component" value="Chromosome"/>
</dbReference>
<keyword evidence="4" id="KW-1185">Reference proteome</keyword>
<gene>
    <name evidence="3" type="ORF">MPRM_38140</name>
</gene>
<accession>A0A7I7Z067</accession>
<protein>
    <recommendedName>
        <fullName evidence="2">DUF1214 domain-containing protein</fullName>
    </recommendedName>
</protein>
<dbReference type="AlphaFoldDB" id="A0A7I7Z067"/>
<name>A0A7I7Z067_9MYCO</name>
<feature type="domain" description="DUF1214" evidence="2">
    <location>
        <begin position="285"/>
        <end position="356"/>
    </location>
</feature>
<evidence type="ECO:0000259" key="2">
    <source>
        <dbReference type="Pfam" id="PF06742"/>
    </source>
</evidence>
<dbReference type="Pfam" id="PF06742">
    <property type="entry name" value="DUF1214"/>
    <property type="match status" value="1"/>
</dbReference>
<organism evidence="3 4">
    <name type="scientific">Mycobacterium parmense</name>
    <dbReference type="NCBI Taxonomy" id="185642"/>
    <lineage>
        <taxon>Bacteria</taxon>
        <taxon>Bacillati</taxon>
        <taxon>Actinomycetota</taxon>
        <taxon>Actinomycetes</taxon>
        <taxon>Mycobacteriales</taxon>
        <taxon>Mycobacteriaceae</taxon>
        <taxon>Mycobacterium</taxon>
        <taxon>Mycobacterium simiae complex</taxon>
    </lineage>
</organism>
<dbReference type="InterPro" id="IPR010621">
    <property type="entry name" value="DUF1214"/>
</dbReference>